<dbReference type="CDD" id="cd00158">
    <property type="entry name" value="RHOD"/>
    <property type="match status" value="1"/>
</dbReference>
<dbReference type="AlphaFoldDB" id="A0AAW5EC61"/>
<dbReference type="Pfam" id="PF00581">
    <property type="entry name" value="Rhodanese"/>
    <property type="match status" value="1"/>
</dbReference>
<gene>
    <name evidence="3" type="ORF">MJG50_18175</name>
</gene>
<reference evidence="3" key="1">
    <citation type="submission" date="2022-02" db="EMBL/GenBank/DDBJ databases">
        <title>Fredinandcohnia quinoae sp. nov. isolated from Chenopodium quinoa seeds.</title>
        <authorList>
            <person name="Saati-Santamaria Z."/>
            <person name="Flores-Felix J.D."/>
            <person name="Igual J.M."/>
            <person name="Velazquez E."/>
            <person name="Garcia-Fraile P."/>
            <person name="Martinez-Molina E."/>
        </authorList>
    </citation>
    <scope>NUCLEOTIDE SEQUENCE</scope>
    <source>
        <strain evidence="3">SECRCQ15</strain>
    </source>
</reference>
<proteinExistence type="predicted"/>
<comment type="caution">
    <text evidence="3">The sequence shown here is derived from an EMBL/GenBank/DDBJ whole genome shotgun (WGS) entry which is preliminary data.</text>
</comment>
<keyword evidence="1" id="KW-0812">Transmembrane</keyword>
<keyword evidence="1" id="KW-1133">Transmembrane helix</keyword>
<dbReference type="PROSITE" id="PS50206">
    <property type="entry name" value="RHODANESE_3"/>
    <property type="match status" value="1"/>
</dbReference>
<dbReference type="EMBL" id="JAKTTI010000037">
    <property type="protein sequence ID" value="MCH1627265.1"/>
    <property type="molecule type" value="Genomic_DNA"/>
</dbReference>
<evidence type="ECO:0000256" key="1">
    <source>
        <dbReference type="SAM" id="Phobius"/>
    </source>
</evidence>
<dbReference type="InterPro" id="IPR036873">
    <property type="entry name" value="Rhodanese-like_dom_sf"/>
</dbReference>
<dbReference type="SMART" id="SM00450">
    <property type="entry name" value="RHOD"/>
    <property type="match status" value="1"/>
</dbReference>
<evidence type="ECO:0000313" key="4">
    <source>
        <dbReference type="Proteomes" id="UP001431131"/>
    </source>
</evidence>
<feature type="domain" description="Rhodanese" evidence="2">
    <location>
        <begin position="43"/>
        <end position="128"/>
    </location>
</feature>
<keyword evidence="1" id="KW-0472">Membrane</keyword>
<dbReference type="Gene3D" id="3.40.250.10">
    <property type="entry name" value="Rhodanese-like domain"/>
    <property type="match status" value="1"/>
</dbReference>
<dbReference type="PANTHER" id="PTHR43031">
    <property type="entry name" value="FAD-DEPENDENT OXIDOREDUCTASE"/>
    <property type="match status" value="1"/>
</dbReference>
<evidence type="ECO:0000313" key="3">
    <source>
        <dbReference type="EMBL" id="MCH1627265.1"/>
    </source>
</evidence>
<protein>
    <submittedName>
        <fullName evidence="3">Rhodanese-like domain-containing protein</fullName>
    </submittedName>
</protein>
<sequence length="131" mass="15137">MDLLMVVQIILIGILLYLIYDNFKPVKGLQHLSEKDVKERMKKSKNITLIDVRQPNEFRASHIKGAVNIPLSQIKRKKTNIPVEREIILYCQTGIRSKQAAKVIKRRYKEIPIAHLKGGLYAWKGDTNSKK</sequence>
<feature type="transmembrane region" description="Helical" evidence="1">
    <location>
        <begin position="6"/>
        <end position="23"/>
    </location>
</feature>
<evidence type="ECO:0000259" key="2">
    <source>
        <dbReference type="PROSITE" id="PS50206"/>
    </source>
</evidence>
<keyword evidence="4" id="KW-1185">Reference proteome</keyword>
<dbReference type="RefSeq" id="WP_240257185.1">
    <property type="nucleotide sequence ID" value="NZ_JAKTTI010000037.1"/>
</dbReference>
<name>A0AAW5EC61_9BACI</name>
<dbReference type="InterPro" id="IPR050229">
    <property type="entry name" value="GlpE_sulfurtransferase"/>
</dbReference>
<dbReference type="PANTHER" id="PTHR43031:SF1">
    <property type="entry name" value="PYRIDINE NUCLEOTIDE-DISULPHIDE OXIDOREDUCTASE"/>
    <property type="match status" value="1"/>
</dbReference>
<dbReference type="InterPro" id="IPR001763">
    <property type="entry name" value="Rhodanese-like_dom"/>
</dbReference>
<organism evidence="3 4">
    <name type="scientific">Fredinandcohnia quinoae</name>
    <dbReference type="NCBI Taxonomy" id="2918902"/>
    <lineage>
        <taxon>Bacteria</taxon>
        <taxon>Bacillati</taxon>
        <taxon>Bacillota</taxon>
        <taxon>Bacilli</taxon>
        <taxon>Bacillales</taxon>
        <taxon>Bacillaceae</taxon>
        <taxon>Fredinandcohnia</taxon>
    </lineage>
</organism>
<dbReference type="Proteomes" id="UP001431131">
    <property type="component" value="Unassembled WGS sequence"/>
</dbReference>
<dbReference type="SUPFAM" id="SSF52821">
    <property type="entry name" value="Rhodanese/Cell cycle control phosphatase"/>
    <property type="match status" value="1"/>
</dbReference>
<accession>A0AAW5EC61</accession>